<evidence type="ECO:0000313" key="2">
    <source>
        <dbReference type="WBParaSite" id="ALUE_0000246101-mRNA-1"/>
    </source>
</evidence>
<proteinExistence type="predicted"/>
<accession>A0A0M3HLR6</accession>
<reference evidence="2" key="1">
    <citation type="submission" date="2017-02" db="UniProtKB">
        <authorList>
            <consortium name="WormBaseParasite"/>
        </authorList>
    </citation>
    <scope>IDENTIFICATION</scope>
</reference>
<keyword evidence="1" id="KW-1185">Reference proteome</keyword>
<protein>
    <submittedName>
        <fullName evidence="2">Uncharacterized protein</fullName>
    </submittedName>
</protein>
<name>A0A0M3HLR6_ASCLU</name>
<dbReference type="AlphaFoldDB" id="A0A0M3HLR6"/>
<dbReference type="WBParaSite" id="ALUE_0000246101-mRNA-1">
    <property type="protein sequence ID" value="ALUE_0000246101-mRNA-1"/>
    <property type="gene ID" value="ALUE_0000246101"/>
</dbReference>
<evidence type="ECO:0000313" key="1">
    <source>
        <dbReference type="Proteomes" id="UP000036681"/>
    </source>
</evidence>
<organism evidence="1 2">
    <name type="scientific">Ascaris lumbricoides</name>
    <name type="common">Giant roundworm</name>
    <dbReference type="NCBI Taxonomy" id="6252"/>
    <lineage>
        <taxon>Eukaryota</taxon>
        <taxon>Metazoa</taxon>
        <taxon>Ecdysozoa</taxon>
        <taxon>Nematoda</taxon>
        <taxon>Chromadorea</taxon>
        <taxon>Rhabditida</taxon>
        <taxon>Spirurina</taxon>
        <taxon>Ascaridomorpha</taxon>
        <taxon>Ascaridoidea</taxon>
        <taxon>Ascarididae</taxon>
        <taxon>Ascaris</taxon>
    </lineage>
</organism>
<dbReference type="Proteomes" id="UP000036681">
    <property type="component" value="Unplaced"/>
</dbReference>
<sequence length="48" mass="5284">MGNKIYPIVYASPTGTIFVTVNMGVIIEVSLTNIPPNLCKYLPEVILF</sequence>